<dbReference type="Proteomes" id="UP000184076">
    <property type="component" value="Unassembled WGS sequence"/>
</dbReference>
<dbReference type="GO" id="GO:0008168">
    <property type="term" value="F:methyltransferase activity"/>
    <property type="evidence" value="ECO:0007669"/>
    <property type="project" value="UniProtKB-KW"/>
</dbReference>
<dbReference type="EMBL" id="FQVB01000020">
    <property type="protein sequence ID" value="SHF53624.1"/>
    <property type="molecule type" value="Genomic_DNA"/>
</dbReference>
<dbReference type="Gene3D" id="3.20.20.480">
    <property type="entry name" value="Trimethylamine methyltransferase-like"/>
    <property type="match status" value="1"/>
</dbReference>
<keyword evidence="3 4" id="KW-0808">Transferase</keyword>
<evidence type="ECO:0000313" key="5">
    <source>
        <dbReference type="Proteomes" id="UP000184076"/>
    </source>
</evidence>
<reference evidence="5" key="1">
    <citation type="submission" date="2016-11" db="EMBL/GenBank/DDBJ databases">
        <authorList>
            <person name="Varghese N."/>
            <person name="Submissions S."/>
        </authorList>
    </citation>
    <scope>NUCLEOTIDE SEQUENCE [LARGE SCALE GENOMIC DNA]</scope>
    <source>
        <strain evidence="5">DSM 9756</strain>
    </source>
</reference>
<keyword evidence="5" id="KW-1185">Reference proteome</keyword>
<dbReference type="GO" id="GO:0015948">
    <property type="term" value="P:methanogenesis"/>
    <property type="evidence" value="ECO:0007669"/>
    <property type="project" value="InterPro"/>
</dbReference>
<keyword evidence="2 4" id="KW-0489">Methyltransferase</keyword>
<proteinExistence type="inferred from homology"/>
<comment type="similarity">
    <text evidence="1">Belongs to the trimethylamine methyltransferase family.</text>
</comment>
<evidence type="ECO:0000256" key="3">
    <source>
        <dbReference type="ARBA" id="ARBA00022679"/>
    </source>
</evidence>
<organism evidence="4 5">
    <name type="scientific">Desulfacinum infernum DSM 9756</name>
    <dbReference type="NCBI Taxonomy" id="1121391"/>
    <lineage>
        <taxon>Bacteria</taxon>
        <taxon>Pseudomonadati</taxon>
        <taxon>Thermodesulfobacteriota</taxon>
        <taxon>Syntrophobacteria</taxon>
        <taxon>Syntrophobacterales</taxon>
        <taxon>Syntrophobacteraceae</taxon>
        <taxon>Desulfacinum</taxon>
    </lineage>
</organism>
<protein>
    <submittedName>
        <fullName evidence="4">Trimethylamine methyltransferase (MTTB)</fullName>
    </submittedName>
</protein>
<evidence type="ECO:0000313" key="4">
    <source>
        <dbReference type="EMBL" id="SHF53624.1"/>
    </source>
</evidence>
<dbReference type="InterPro" id="IPR038601">
    <property type="entry name" value="MttB-like_sf"/>
</dbReference>
<dbReference type="GO" id="GO:0032259">
    <property type="term" value="P:methylation"/>
    <property type="evidence" value="ECO:0007669"/>
    <property type="project" value="UniProtKB-KW"/>
</dbReference>
<dbReference type="STRING" id="1121391.SAMN02745206_02191"/>
<evidence type="ECO:0000256" key="1">
    <source>
        <dbReference type="ARBA" id="ARBA00007137"/>
    </source>
</evidence>
<dbReference type="Pfam" id="PF06253">
    <property type="entry name" value="MTTB"/>
    <property type="match status" value="1"/>
</dbReference>
<gene>
    <name evidence="4" type="ORF">SAMN02745206_02191</name>
</gene>
<name>A0A1M5CFT3_9BACT</name>
<evidence type="ECO:0000256" key="2">
    <source>
        <dbReference type="ARBA" id="ARBA00022603"/>
    </source>
</evidence>
<accession>A0A1M5CFT3</accession>
<dbReference type="RefSeq" id="WP_073039245.1">
    <property type="nucleotide sequence ID" value="NZ_FQVB01000020.1"/>
</dbReference>
<sequence>MDPIRPQIQVLTEDQCRELHRQSLEVLGRIGVRVDDAPARSLLERAGCRVEDTRVLIPEEVVTWALDQAPDSVDVYDRRGELRFTVGGPGQRPARFGIGVTNLYYQDPRSGRVDPFFLEHLRLSVRLGNALDQFDLVSTPGVLQDLPAHAADRTAALEMAANTTKPLVLLVSDESSFEPVLDLLEEACGDLAARPWVLPYVNPISPLVINAETVRKMAAAVNRGLPLIYNSYGMGGATVPIAPGSALAMLNAELLAGLVLAQAMKPGTPVILGMLPAGFDMRTMVSLYTPHTMLLNVACAEMMAFYGIPHSGTSGSGPGWGPDLLAAGCLWMNHLTACMGKIGLAPFVGGNFDSLVFCPMTVVYADEVIRQARQLADGVEPAETATLLEELGEVGPGGNFLGSRETFRLFRSLGYESPIWPHLSLERWREEGEPAALERLRAYTLERLSSAPVPDDHDAVLERGRKRLEGLKD</sequence>
<dbReference type="InterPro" id="IPR010426">
    <property type="entry name" value="MTTB_MeTrfase"/>
</dbReference>
<dbReference type="AlphaFoldDB" id="A0A1M5CFT3"/>
<dbReference type="OrthoDB" id="9815793at2"/>